<evidence type="ECO:0000256" key="9">
    <source>
        <dbReference type="SAM" id="MobiDB-lite"/>
    </source>
</evidence>
<evidence type="ECO:0000256" key="4">
    <source>
        <dbReference type="ARBA" id="ARBA00022729"/>
    </source>
</evidence>
<keyword evidence="6 10" id="KW-1133">Transmembrane helix</keyword>
<reference evidence="12" key="1">
    <citation type="submission" date="2025-08" db="UniProtKB">
        <authorList>
            <consortium name="Ensembl"/>
        </authorList>
    </citation>
    <scope>IDENTIFICATION</scope>
</reference>
<dbReference type="InterPro" id="IPR013320">
    <property type="entry name" value="ConA-like_dom_sf"/>
</dbReference>
<evidence type="ECO:0000259" key="11">
    <source>
        <dbReference type="PROSITE" id="PS50025"/>
    </source>
</evidence>
<comment type="caution">
    <text evidence="8">Lacks conserved residue(s) required for the propagation of feature annotation.</text>
</comment>
<comment type="similarity">
    <text evidence="2">Belongs to the neurexin family.</text>
</comment>
<feature type="domain" description="Laminin G" evidence="11">
    <location>
        <begin position="96"/>
        <end position="296"/>
    </location>
</feature>
<keyword evidence="5" id="KW-0130">Cell adhesion</keyword>
<keyword evidence="3 10" id="KW-0812">Transmembrane</keyword>
<dbReference type="PANTHER" id="PTHR15036">
    <property type="entry name" value="PIKACHURIN-LIKE PROTEIN"/>
    <property type="match status" value="1"/>
</dbReference>
<keyword evidence="4" id="KW-0732">Signal</keyword>
<accession>A0A3Q1GFP7</accession>
<dbReference type="PROSITE" id="PS50025">
    <property type="entry name" value="LAM_G_DOMAIN"/>
    <property type="match status" value="1"/>
</dbReference>
<evidence type="ECO:0000256" key="2">
    <source>
        <dbReference type="ARBA" id="ARBA00010241"/>
    </source>
</evidence>
<dbReference type="InterPro" id="IPR050372">
    <property type="entry name" value="Neurexin-related_CASP"/>
</dbReference>
<dbReference type="FunFam" id="2.60.120.200:FF:000003">
    <property type="entry name" value="neurexin-1 isoform X1"/>
    <property type="match status" value="1"/>
</dbReference>
<dbReference type="GO" id="GO:0016020">
    <property type="term" value="C:membrane"/>
    <property type="evidence" value="ECO:0007669"/>
    <property type="project" value="UniProtKB-SubCell"/>
</dbReference>
<feature type="compositionally biased region" description="Acidic residues" evidence="9">
    <location>
        <begin position="357"/>
        <end position="367"/>
    </location>
</feature>
<keyword evidence="7 10" id="KW-0472">Membrane</keyword>
<evidence type="ECO:0000256" key="10">
    <source>
        <dbReference type="SAM" id="Phobius"/>
    </source>
</evidence>
<evidence type="ECO:0000313" key="13">
    <source>
        <dbReference type="Proteomes" id="UP000257200"/>
    </source>
</evidence>
<feature type="region of interest" description="Disordered" evidence="9">
    <location>
        <begin position="330"/>
        <end position="374"/>
    </location>
</feature>
<name>A0A3Q1GFP7_9TELE</name>
<evidence type="ECO:0000256" key="3">
    <source>
        <dbReference type="ARBA" id="ARBA00022692"/>
    </source>
</evidence>
<evidence type="ECO:0000256" key="8">
    <source>
        <dbReference type="PROSITE-ProRule" id="PRU00122"/>
    </source>
</evidence>
<evidence type="ECO:0000256" key="1">
    <source>
        <dbReference type="ARBA" id="ARBA00004479"/>
    </source>
</evidence>
<dbReference type="AlphaFoldDB" id="A0A3Q1GFP7"/>
<dbReference type="CDD" id="cd00110">
    <property type="entry name" value="LamG"/>
    <property type="match status" value="1"/>
</dbReference>
<sequence>MCPTAASPLPKKKASCSALGLIVVYQTAWIGWLILGCVAASAKHISSLSGRLENSGTRSSYLYPEQHHLHLTRQRSSAPVSISRSPASLKGAHAGTTYIFGKGGGLITFKWPANERPSTRTDRLTVGFSTSLKDGILVRIDSAPGLGDYLMLHIQQGKIGVTFNIGTVDIGVQESSTPVNDGKYHVVRFTRNGGNATLQVDNWSINEHFPTGNSDIERYQMANKKIPFKYTRPVEEWLQEKGRQLTIFNTQATVAIGGSDRSRPFQGQLSGLYYNGLKVLNMAAEGNPNIKINGSVRLVGDVPSVAGSARTTAMPPEMSTTFIETTTMMSTTTTRKHRSSSTVQHTGDDMGSSAECSSDDEDLEECESQAAKSSNAARPLRTAFTWTWQLTYTVTLIILISSVVCS</sequence>
<evidence type="ECO:0000256" key="7">
    <source>
        <dbReference type="ARBA" id="ARBA00023136"/>
    </source>
</evidence>
<dbReference type="GO" id="GO:0007155">
    <property type="term" value="P:cell adhesion"/>
    <property type="evidence" value="ECO:0007669"/>
    <property type="project" value="UniProtKB-KW"/>
</dbReference>
<feature type="transmembrane region" description="Helical" evidence="10">
    <location>
        <begin position="18"/>
        <end position="42"/>
    </location>
</feature>
<dbReference type="Pfam" id="PF02210">
    <property type="entry name" value="Laminin_G_2"/>
    <property type="match status" value="1"/>
</dbReference>
<dbReference type="SUPFAM" id="SSF49899">
    <property type="entry name" value="Concanavalin A-like lectins/glucanases"/>
    <property type="match status" value="1"/>
</dbReference>
<dbReference type="SMART" id="SM00282">
    <property type="entry name" value="LamG"/>
    <property type="match status" value="1"/>
</dbReference>
<protein>
    <submittedName>
        <fullName evidence="12">Neurexin-3a-beta-like</fullName>
    </submittedName>
</protein>
<dbReference type="Proteomes" id="UP000257200">
    <property type="component" value="Unplaced"/>
</dbReference>
<evidence type="ECO:0000313" key="12">
    <source>
        <dbReference type="Ensembl" id="ENSAPOP00000029461.1"/>
    </source>
</evidence>
<dbReference type="InterPro" id="IPR001791">
    <property type="entry name" value="Laminin_G"/>
</dbReference>
<organism evidence="12 13">
    <name type="scientific">Acanthochromis polyacanthus</name>
    <name type="common">spiny chromis</name>
    <dbReference type="NCBI Taxonomy" id="80966"/>
    <lineage>
        <taxon>Eukaryota</taxon>
        <taxon>Metazoa</taxon>
        <taxon>Chordata</taxon>
        <taxon>Craniata</taxon>
        <taxon>Vertebrata</taxon>
        <taxon>Euteleostomi</taxon>
        <taxon>Actinopterygii</taxon>
        <taxon>Neopterygii</taxon>
        <taxon>Teleostei</taxon>
        <taxon>Neoteleostei</taxon>
        <taxon>Acanthomorphata</taxon>
        <taxon>Ovalentaria</taxon>
        <taxon>Pomacentridae</taxon>
        <taxon>Acanthochromis</taxon>
    </lineage>
</organism>
<comment type="subcellular location">
    <subcellularLocation>
        <location evidence="1">Membrane</location>
        <topology evidence="1">Single-pass type I membrane protein</topology>
    </subcellularLocation>
</comment>
<dbReference type="Gene3D" id="2.60.120.200">
    <property type="match status" value="1"/>
</dbReference>
<evidence type="ECO:0000256" key="6">
    <source>
        <dbReference type="ARBA" id="ARBA00022989"/>
    </source>
</evidence>
<keyword evidence="13" id="KW-1185">Reference proteome</keyword>
<reference evidence="12" key="2">
    <citation type="submission" date="2025-09" db="UniProtKB">
        <authorList>
            <consortium name="Ensembl"/>
        </authorList>
    </citation>
    <scope>IDENTIFICATION</scope>
</reference>
<dbReference type="Ensembl" id="ENSAPOT00000020604.1">
    <property type="protein sequence ID" value="ENSAPOP00000029461.1"/>
    <property type="gene ID" value="ENSAPOG00000015379.1"/>
</dbReference>
<evidence type="ECO:0000256" key="5">
    <source>
        <dbReference type="ARBA" id="ARBA00022889"/>
    </source>
</evidence>
<dbReference type="GeneTree" id="ENSGT00940000163749"/>
<proteinExistence type="inferred from homology"/>
<dbReference type="PANTHER" id="PTHR15036:SF57">
    <property type="entry name" value="NEUREXIN-3"/>
    <property type="match status" value="1"/>
</dbReference>